<proteinExistence type="predicted"/>
<dbReference type="EMBL" id="MU393519">
    <property type="protein sequence ID" value="KAI4862770.1"/>
    <property type="molecule type" value="Genomic_DNA"/>
</dbReference>
<reference evidence="1 2" key="1">
    <citation type="journal article" date="2022" name="New Phytol.">
        <title>Ecological generalism drives hyperdiversity of secondary metabolite gene clusters in xylarialean endophytes.</title>
        <authorList>
            <person name="Franco M.E.E."/>
            <person name="Wisecaver J.H."/>
            <person name="Arnold A.E."/>
            <person name="Ju Y.M."/>
            <person name="Slot J.C."/>
            <person name="Ahrendt S."/>
            <person name="Moore L.P."/>
            <person name="Eastman K.E."/>
            <person name="Scott K."/>
            <person name="Konkel Z."/>
            <person name="Mondo S.J."/>
            <person name="Kuo A."/>
            <person name="Hayes R.D."/>
            <person name="Haridas S."/>
            <person name="Andreopoulos B."/>
            <person name="Riley R."/>
            <person name="LaButti K."/>
            <person name="Pangilinan J."/>
            <person name="Lipzen A."/>
            <person name="Amirebrahimi M."/>
            <person name="Yan J."/>
            <person name="Adam C."/>
            <person name="Keymanesh K."/>
            <person name="Ng V."/>
            <person name="Louie K."/>
            <person name="Northen T."/>
            <person name="Drula E."/>
            <person name="Henrissat B."/>
            <person name="Hsieh H.M."/>
            <person name="Youens-Clark K."/>
            <person name="Lutzoni F."/>
            <person name="Miadlikowska J."/>
            <person name="Eastwood D.C."/>
            <person name="Hamelin R.C."/>
            <person name="Grigoriev I.V."/>
            <person name="U'Ren J.M."/>
        </authorList>
    </citation>
    <scope>NUCLEOTIDE SEQUENCE [LARGE SCALE GENOMIC DNA]</scope>
    <source>
        <strain evidence="1 2">CBS 119005</strain>
    </source>
</reference>
<name>A0ACB9YUU2_9PEZI</name>
<protein>
    <submittedName>
        <fullName evidence="1">Uncharacterized protein</fullName>
    </submittedName>
</protein>
<organism evidence="1 2">
    <name type="scientific">Hypoxylon rubiginosum</name>
    <dbReference type="NCBI Taxonomy" id="110542"/>
    <lineage>
        <taxon>Eukaryota</taxon>
        <taxon>Fungi</taxon>
        <taxon>Dikarya</taxon>
        <taxon>Ascomycota</taxon>
        <taxon>Pezizomycotina</taxon>
        <taxon>Sordariomycetes</taxon>
        <taxon>Xylariomycetidae</taxon>
        <taxon>Xylariales</taxon>
        <taxon>Hypoxylaceae</taxon>
        <taxon>Hypoxylon</taxon>
    </lineage>
</organism>
<evidence type="ECO:0000313" key="2">
    <source>
        <dbReference type="Proteomes" id="UP001497700"/>
    </source>
</evidence>
<evidence type="ECO:0000313" key="1">
    <source>
        <dbReference type="EMBL" id="KAI4862770.1"/>
    </source>
</evidence>
<sequence>MSIADDIAGWAIRRNGSCLLTQEVDCGETITPFRACCPSSTVCPSQYNVACCQSGTNCTTAIVETPRCANSSWAMFDNAGYFCCEDNQVGYNNGGSDGCSRSGVSIPDGASPLAEVDQVTLSSTTSSASSTSTSTTTSSSPPSSPISSSDSDSSSSTPVGAIAGGVVGGVALVAIILAAIFLFRRRRSRAKEATGYRNVATDRDTTTAIPDQIEIDGTPRAELPTKESTRVYELS</sequence>
<gene>
    <name evidence="1" type="ORF">F4820DRAFT_450686</name>
</gene>
<dbReference type="Proteomes" id="UP001497700">
    <property type="component" value="Unassembled WGS sequence"/>
</dbReference>
<comment type="caution">
    <text evidence="1">The sequence shown here is derived from an EMBL/GenBank/DDBJ whole genome shotgun (WGS) entry which is preliminary data.</text>
</comment>
<accession>A0ACB9YUU2</accession>
<keyword evidence="2" id="KW-1185">Reference proteome</keyword>